<gene>
    <name evidence="3" type="ORF">QN277_020397</name>
</gene>
<comment type="caution">
    <text evidence="3">The sequence shown here is derived from an EMBL/GenBank/DDBJ whole genome shotgun (WGS) entry which is preliminary data.</text>
</comment>
<dbReference type="CDD" id="cd07521">
    <property type="entry name" value="HAD_FCP1-like"/>
    <property type="match status" value="1"/>
</dbReference>
<evidence type="ECO:0000259" key="2">
    <source>
        <dbReference type="PROSITE" id="PS50969"/>
    </source>
</evidence>
<dbReference type="Pfam" id="PF03031">
    <property type="entry name" value="NIF"/>
    <property type="match status" value="1"/>
</dbReference>
<evidence type="ECO:0000256" key="1">
    <source>
        <dbReference type="SAM" id="MobiDB-lite"/>
    </source>
</evidence>
<feature type="region of interest" description="Disordered" evidence="1">
    <location>
        <begin position="1"/>
        <end position="24"/>
    </location>
</feature>
<reference evidence="3" key="1">
    <citation type="submission" date="2023-10" db="EMBL/GenBank/DDBJ databases">
        <title>Chromosome-level genome of the transformable northern wattle, Acacia crassicarpa.</title>
        <authorList>
            <person name="Massaro I."/>
            <person name="Sinha N.R."/>
            <person name="Poethig S."/>
            <person name="Leichty A.R."/>
        </authorList>
    </citation>
    <scope>NUCLEOTIDE SEQUENCE</scope>
    <source>
        <strain evidence="3">Acra3RX</strain>
        <tissue evidence="3">Leaf</tissue>
    </source>
</reference>
<dbReference type="GO" id="GO:0016791">
    <property type="term" value="F:phosphatase activity"/>
    <property type="evidence" value="ECO:0007669"/>
    <property type="project" value="InterPro"/>
</dbReference>
<dbReference type="InterPro" id="IPR004274">
    <property type="entry name" value="FCP1_dom"/>
</dbReference>
<dbReference type="FunFam" id="3.40.50.1000:FF:000093">
    <property type="entry name" value="NLI interacting factor-like phosphatase family protein"/>
    <property type="match status" value="1"/>
</dbReference>
<dbReference type="InterPro" id="IPR011948">
    <property type="entry name" value="Dullard_phosphatase"/>
</dbReference>
<evidence type="ECO:0000313" key="4">
    <source>
        <dbReference type="Proteomes" id="UP001293593"/>
    </source>
</evidence>
<organism evidence="3 4">
    <name type="scientific">Acacia crassicarpa</name>
    <name type="common">northern wattle</name>
    <dbReference type="NCBI Taxonomy" id="499986"/>
    <lineage>
        <taxon>Eukaryota</taxon>
        <taxon>Viridiplantae</taxon>
        <taxon>Streptophyta</taxon>
        <taxon>Embryophyta</taxon>
        <taxon>Tracheophyta</taxon>
        <taxon>Spermatophyta</taxon>
        <taxon>Magnoliopsida</taxon>
        <taxon>eudicotyledons</taxon>
        <taxon>Gunneridae</taxon>
        <taxon>Pentapetalae</taxon>
        <taxon>rosids</taxon>
        <taxon>fabids</taxon>
        <taxon>Fabales</taxon>
        <taxon>Fabaceae</taxon>
        <taxon>Caesalpinioideae</taxon>
        <taxon>mimosoid clade</taxon>
        <taxon>Acacieae</taxon>
        <taxon>Acacia</taxon>
    </lineage>
</organism>
<dbReference type="InterPro" id="IPR023214">
    <property type="entry name" value="HAD_sf"/>
</dbReference>
<dbReference type="PANTHER" id="PTHR12210">
    <property type="entry name" value="DULLARD PROTEIN PHOSPHATASE"/>
    <property type="match status" value="1"/>
</dbReference>
<dbReference type="Proteomes" id="UP001293593">
    <property type="component" value="Unassembled WGS sequence"/>
</dbReference>
<dbReference type="NCBIfam" id="TIGR02251">
    <property type="entry name" value="HIF-SF_euk"/>
    <property type="match status" value="1"/>
</dbReference>
<dbReference type="PROSITE" id="PS50969">
    <property type="entry name" value="FCP1"/>
    <property type="match status" value="1"/>
</dbReference>
<dbReference type="SMART" id="SM00577">
    <property type="entry name" value="CPDc"/>
    <property type="match status" value="1"/>
</dbReference>
<protein>
    <recommendedName>
        <fullName evidence="2">FCP1 homology domain-containing protein</fullName>
    </recommendedName>
</protein>
<feature type="domain" description="FCP1 homology" evidence="2">
    <location>
        <begin position="95"/>
        <end position="254"/>
    </location>
</feature>
<accession>A0AAE1JPG9</accession>
<dbReference type="SUPFAM" id="SSF56784">
    <property type="entry name" value="HAD-like"/>
    <property type="match status" value="1"/>
</dbReference>
<name>A0AAE1JPG9_9FABA</name>
<proteinExistence type="predicted"/>
<dbReference type="AlphaFoldDB" id="A0AAE1JPG9"/>
<evidence type="ECO:0000313" key="3">
    <source>
        <dbReference type="EMBL" id="KAK4271754.1"/>
    </source>
</evidence>
<dbReference type="InterPro" id="IPR050365">
    <property type="entry name" value="TIM50"/>
</dbReference>
<dbReference type="InterPro" id="IPR036412">
    <property type="entry name" value="HAD-like_sf"/>
</dbReference>
<sequence length="275" mass="32133">MVSRKKRTPVKSIKDSRNGRRCRQKSPVKHVVVASSVLASIRRRLSKFFSRFARTGTPKGYKKLKKFHSEERHCEESLNDIRRTLIFNNPLPPLISADKRTIFLDLDETLIHSKTDPQPERFDFVVRPRIDGVMMNFYVLKRPGVDEFLEYLASKFEVVVFTAALKEYASMVLDRLDRNGLISHRLYRDSCKQVEGKYVKDLSEMGRDLNRVVLVDDNPNSYENQPDNAIPIPPFIDDLRDQELQKLKRFFQASDYYDDMRVAVKYYVTAEECAV</sequence>
<dbReference type="Gene3D" id="3.40.50.1000">
    <property type="entry name" value="HAD superfamily/HAD-like"/>
    <property type="match status" value="1"/>
</dbReference>
<keyword evidence="4" id="KW-1185">Reference proteome</keyword>
<dbReference type="EMBL" id="JAWXYG010000005">
    <property type="protein sequence ID" value="KAK4271754.1"/>
    <property type="molecule type" value="Genomic_DNA"/>
</dbReference>